<evidence type="ECO:0000256" key="1">
    <source>
        <dbReference type="SAM" id="MobiDB-lite"/>
    </source>
</evidence>
<dbReference type="KEGG" id="soy:115876019"/>
<protein>
    <submittedName>
        <fullName evidence="4">Probable serine/threonine-protein kinase DDB_G0278845</fullName>
    </submittedName>
</protein>
<gene>
    <name evidence="4" type="primary">LOC115876019</name>
</gene>
<proteinExistence type="predicted"/>
<dbReference type="RefSeq" id="XP_030747544.1">
    <property type="nucleotide sequence ID" value="XM_030891684.1"/>
</dbReference>
<dbReference type="AlphaFoldDB" id="A0A6J2X9M1"/>
<dbReference type="InParanoid" id="A0A6J2X9M1"/>
<dbReference type="GeneID" id="115876019"/>
<feature type="chain" id="PRO_5026754723" evidence="2">
    <location>
        <begin position="26"/>
        <end position="668"/>
    </location>
</feature>
<keyword evidence="2" id="KW-0732">Signal</keyword>
<feature type="region of interest" description="Disordered" evidence="1">
    <location>
        <begin position="230"/>
        <end position="324"/>
    </location>
</feature>
<name>A0A6J2X9M1_SITOR</name>
<dbReference type="OrthoDB" id="6784054at2759"/>
<reference evidence="4" key="1">
    <citation type="submission" date="2025-08" db="UniProtKB">
        <authorList>
            <consortium name="RefSeq"/>
        </authorList>
    </citation>
    <scope>IDENTIFICATION</scope>
    <source>
        <tissue evidence="4">Gonads</tissue>
    </source>
</reference>
<dbReference type="GO" id="GO:0016301">
    <property type="term" value="F:kinase activity"/>
    <property type="evidence" value="ECO:0007669"/>
    <property type="project" value="UniProtKB-KW"/>
</dbReference>
<keyword evidence="3" id="KW-1185">Reference proteome</keyword>
<sequence>MTLKEYRKIQLLCFVGAVLIKITQAECDFSKIFRTPKDMRKVNFDHLEILERADFDPCEPTTASPAGVTPTTTENPTRKNIKASDRNVANAQVMLRFGGDNVEGSNSIVKVPHQCRPLVGSPHADSNNVAHNHNTFHPSCHPQYYYPYSPPAPYAYPNYYYYSHYGNQSPYSYVPQEYHKSNLDINSNDKNKEEQEELSKSNIKSILNKLLKKYNTLSMKDRYKHIFDKNDESTESNSEESNLKMTIKGQPNQGLISQRIKSRILRSLDSNSNEKSKDETNKVLENSENDDFNNNGKEHEMKSNLTTPENDMDSRELEESDEFDFSSEKNIENINTLLNNALMTYKCKNCNNTNENIVSYPALNENISTTEFKELLSSTESLDLSEDIDKLIQVKNISEGCLCKKCKELNSTEVDPKFMKSFEELLNYFTEKDHTLGDTKSNLAFVQKYLAPILEILKTQLGLSKNDDNLRSNDDIKISSKNNNFRSNEIKSLKKESGIPTEESVLDYPKSNIDNEPFDGTKPQLELPEISNVFDAQANFIKKCDNNCPKLQGANDIRRAFFPIREHESTLTSPRYIKVLPIFSQAQRNRDEFLAPNFNEYFTNPLGPEYARYIPNGGLIYPVRDEKIGTQESYGYVPPFRPPVSSCTGCGCKCSGPTFCPNCGYRIR</sequence>
<organism evidence="3 4">
    <name type="scientific">Sitophilus oryzae</name>
    <name type="common">Rice weevil</name>
    <name type="synonym">Curculio oryzae</name>
    <dbReference type="NCBI Taxonomy" id="7048"/>
    <lineage>
        <taxon>Eukaryota</taxon>
        <taxon>Metazoa</taxon>
        <taxon>Ecdysozoa</taxon>
        <taxon>Arthropoda</taxon>
        <taxon>Hexapoda</taxon>
        <taxon>Insecta</taxon>
        <taxon>Pterygota</taxon>
        <taxon>Neoptera</taxon>
        <taxon>Endopterygota</taxon>
        <taxon>Coleoptera</taxon>
        <taxon>Polyphaga</taxon>
        <taxon>Cucujiformia</taxon>
        <taxon>Curculionidae</taxon>
        <taxon>Dryophthorinae</taxon>
        <taxon>Sitophilus</taxon>
    </lineage>
</organism>
<keyword evidence="4" id="KW-0418">Kinase</keyword>
<evidence type="ECO:0000313" key="3">
    <source>
        <dbReference type="Proteomes" id="UP000504635"/>
    </source>
</evidence>
<accession>A0A6J2X9M1</accession>
<feature type="compositionally biased region" description="Basic and acidic residues" evidence="1">
    <location>
        <begin position="272"/>
        <end position="282"/>
    </location>
</feature>
<feature type="signal peptide" evidence="2">
    <location>
        <begin position="1"/>
        <end position="25"/>
    </location>
</feature>
<keyword evidence="4" id="KW-0808">Transferase</keyword>
<evidence type="ECO:0000313" key="4">
    <source>
        <dbReference type="RefSeq" id="XP_030747544.1"/>
    </source>
</evidence>
<evidence type="ECO:0000256" key="2">
    <source>
        <dbReference type="SAM" id="SignalP"/>
    </source>
</evidence>
<dbReference type="Proteomes" id="UP000504635">
    <property type="component" value="Unplaced"/>
</dbReference>